<comment type="similarity">
    <text evidence="1">Belongs to the spermidine/spermine synthase family.</text>
</comment>
<dbReference type="GO" id="GO:0044550">
    <property type="term" value="P:secondary metabolite biosynthetic process"/>
    <property type="evidence" value="ECO:0007669"/>
    <property type="project" value="TreeGrafter"/>
</dbReference>
<evidence type="ECO:0000313" key="11">
    <source>
        <dbReference type="Proteomes" id="UP000663862"/>
    </source>
</evidence>
<feature type="transmembrane region" description="Helical" evidence="7">
    <location>
        <begin position="2443"/>
        <end position="2469"/>
    </location>
</feature>
<dbReference type="Pfam" id="PF00501">
    <property type="entry name" value="AMP-binding"/>
    <property type="match status" value="2"/>
</dbReference>
<dbReference type="InterPro" id="IPR009081">
    <property type="entry name" value="PP-bd_ACP"/>
</dbReference>
<dbReference type="Gene3D" id="3.40.50.12780">
    <property type="entry name" value="N-terminal domain of ligase-like"/>
    <property type="match status" value="2"/>
</dbReference>
<evidence type="ECO:0000256" key="6">
    <source>
        <dbReference type="PROSITE-ProRule" id="PRU00354"/>
    </source>
</evidence>
<evidence type="ECO:0000256" key="3">
    <source>
        <dbReference type="ARBA" id="ARBA00022553"/>
    </source>
</evidence>
<evidence type="ECO:0000256" key="7">
    <source>
        <dbReference type="SAM" id="Phobius"/>
    </source>
</evidence>
<dbReference type="Gene3D" id="1.10.1200.10">
    <property type="entry name" value="ACP-like"/>
    <property type="match status" value="2"/>
</dbReference>
<dbReference type="FunFam" id="3.30.300.30:FF:000015">
    <property type="entry name" value="Nonribosomal peptide synthase SidD"/>
    <property type="match status" value="1"/>
</dbReference>
<dbReference type="SUPFAM" id="SSF51161">
    <property type="entry name" value="Trimeric LpxA-like enzymes"/>
    <property type="match status" value="2"/>
</dbReference>
<evidence type="ECO:0000256" key="2">
    <source>
        <dbReference type="ARBA" id="ARBA00022450"/>
    </source>
</evidence>
<dbReference type="InterPro" id="IPR045851">
    <property type="entry name" value="AMP-bd_C_sf"/>
</dbReference>
<evidence type="ECO:0000259" key="9">
    <source>
        <dbReference type="PROSITE" id="PS51006"/>
    </source>
</evidence>
<keyword evidence="2" id="KW-0596">Phosphopantetheine</keyword>
<feature type="transmembrane region" description="Helical" evidence="7">
    <location>
        <begin position="2661"/>
        <end position="2688"/>
    </location>
</feature>
<dbReference type="CDD" id="cd05930">
    <property type="entry name" value="A_NRPS"/>
    <property type="match status" value="2"/>
</dbReference>
<dbReference type="Pfam" id="PF00550">
    <property type="entry name" value="PP-binding"/>
    <property type="match status" value="1"/>
</dbReference>
<dbReference type="Gene3D" id="3.30.559.30">
    <property type="entry name" value="Nonribosomal peptide synthetase, condensation domain"/>
    <property type="match status" value="2"/>
</dbReference>
<dbReference type="InterPro" id="IPR036736">
    <property type="entry name" value="ACP-like_sf"/>
</dbReference>
<evidence type="ECO:0008006" key="12">
    <source>
        <dbReference type="Google" id="ProtNLM"/>
    </source>
</evidence>
<dbReference type="NCBIfam" id="NF003417">
    <property type="entry name" value="PRK04813.1"/>
    <property type="match status" value="3"/>
</dbReference>
<protein>
    <recommendedName>
        <fullName evidence="12">Non-ribosomal peptide synthetase</fullName>
    </recommendedName>
</protein>
<name>A0A820HRB1_9BILA</name>
<dbReference type="Gene3D" id="3.40.50.150">
    <property type="entry name" value="Vaccinia Virus protein VP39"/>
    <property type="match status" value="1"/>
</dbReference>
<dbReference type="GO" id="GO:0043041">
    <property type="term" value="P:amino acid activation for nonribosomal peptide biosynthetic process"/>
    <property type="evidence" value="ECO:0007669"/>
    <property type="project" value="TreeGrafter"/>
</dbReference>
<dbReference type="PROSITE" id="PS51006">
    <property type="entry name" value="PABS_2"/>
    <property type="match status" value="1"/>
</dbReference>
<keyword evidence="7" id="KW-1133">Transmembrane helix</keyword>
<dbReference type="InterPro" id="IPR023213">
    <property type="entry name" value="CAT-like_dom_sf"/>
</dbReference>
<feature type="transmembrane region" description="Helical" evidence="7">
    <location>
        <begin position="2632"/>
        <end position="2655"/>
    </location>
</feature>
<dbReference type="Gene3D" id="3.30.300.30">
    <property type="match status" value="2"/>
</dbReference>
<gene>
    <name evidence="10" type="ORF">TSG867_LOCUS6130</name>
</gene>
<dbReference type="SUPFAM" id="SSF47336">
    <property type="entry name" value="ACP-like"/>
    <property type="match status" value="2"/>
</dbReference>
<organism evidence="10 11">
    <name type="scientific">Rotaria socialis</name>
    <dbReference type="NCBI Taxonomy" id="392032"/>
    <lineage>
        <taxon>Eukaryota</taxon>
        <taxon>Metazoa</taxon>
        <taxon>Spiralia</taxon>
        <taxon>Gnathifera</taxon>
        <taxon>Rotifera</taxon>
        <taxon>Eurotatoria</taxon>
        <taxon>Bdelloidea</taxon>
        <taxon>Philodinida</taxon>
        <taxon>Philodinidae</taxon>
        <taxon>Rotaria</taxon>
    </lineage>
</organism>
<evidence type="ECO:0000259" key="8">
    <source>
        <dbReference type="PROSITE" id="PS50075"/>
    </source>
</evidence>
<dbReference type="PROSITE" id="PS00455">
    <property type="entry name" value="AMP_BINDING"/>
    <property type="match status" value="2"/>
</dbReference>
<feature type="domain" description="Carrier" evidence="8">
    <location>
        <begin position="710"/>
        <end position="785"/>
    </location>
</feature>
<keyword evidence="7" id="KW-0812">Transmembrane</keyword>
<dbReference type="PANTHER" id="PTHR45527:SF1">
    <property type="entry name" value="FATTY ACID SYNTHASE"/>
    <property type="match status" value="1"/>
</dbReference>
<evidence type="ECO:0000256" key="5">
    <source>
        <dbReference type="ARBA" id="ARBA00022679"/>
    </source>
</evidence>
<evidence type="ECO:0000256" key="4">
    <source>
        <dbReference type="ARBA" id="ARBA00022598"/>
    </source>
</evidence>
<dbReference type="InterPro" id="IPR011004">
    <property type="entry name" value="Trimer_LpxA-like_sf"/>
</dbReference>
<keyword evidence="6" id="KW-0620">Polyamine biosynthesis</keyword>
<reference evidence="10" key="1">
    <citation type="submission" date="2021-02" db="EMBL/GenBank/DDBJ databases">
        <authorList>
            <person name="Nowell W R."/>
        </authorList>
    </citation>
    <scope>NUCLEOTIDE SEQUENCE</scope>
</reference>
<dbReference type="InterPro" id="IPR000873">
    <property type="entry name" value="AMP-dep_synth/lig_dom"/>
</dbReference>
<evidence type="ECO:0000313" key="10">
    <source>
        <dbReference type="EMBL" id="CAF4299032.1"/>
    </source>
</evidence>
<dbReference type="Gene3D" id="3.30.559.10">
    <property type="entry name" value="Chloramphenicol acetyltransferase-like domain"/>
    <property type="match status" value="2"/>
</dbReference>
<keyword evidence="3" id="KW-0597">Phosphoprotein</keyword>
<dbReference type="InterPro" id="IPR030374">
    <property type="entry name" value="PABS"/>
</dbReference>
<dbReference type="InterPro" id="IPR020845">
    <property type="entry name" value="AMP-binding_CS"/>
</dbReference>
<dbReference type="Proteomes" id="UP000663862">
    <property type="component" value="Unassembled WGS sequence"/>
</dbReference>
<dbReference type="PROSITE" id="PS50075">
    <property type="entry name" value="CARRIER"/>
    <property type="match status" value="1"/>
</dbReference>
<dbReference type="InterPro" id="IPR029063">
    <property type="entry name" value="SAM-dependent_MTases_sf"/>
</dbReference>
<dbReference type="SUPFAM" id="SSF53335">
    <property type="entry name" value="S-adenosyl-L-methionine-dependent methyltransferases"/>
    <property type="match status" value="1"/>
</dbReference>
<dbReference type="GO" id="GO:0016874">
    <property type="term" value="F:ligase activity"/>
    <property type="evidence" value="ECO:0007669"/>
    <property type="project" value="UniProtKB-KW"/>
</dbReference>
<keyword evidence="5 6" id="KW-0808">Transferase</keyword>
<dbReference type="GO" id="GO:0005737">
    <property type="term" value="C:cytoplasm"/>
    <property type="evidence" value="ECO:0007669"/>
    <property type="project" value="TreeGrafter"/>
</dbReference>
<dbReference type="EMBL" id="CAJOBQ010000225">
    <property type="protein sequence ID" value="CAF4299032.1"/>
    <property type="molecule type" value="Genomic_DNA"/>
</dbReference>
<dbReference type="InterPro" id="IPR042099">
    <property type="entry name" value="ANL_N_sf"/>
</dbReference>
<dbReference type="PANTHER" id="PTHR45527">
    <property type="entry name" value="NONRIBOSOMAL PEPTIDE SYNTHETASE"/>
    <property type="match status" value="1"/>
</dbReference>
<dbReference type="NCBIfam" id="NF037959">
    <property type="entry name" value="MFS_SpdSyn"/>
    <property type="match status" value="1"/>
</dbReference>
<dbReference type="GO" id="GO:0016740">
    <property type="term" value="F:transferase activity"/>
    <property type="evidence" value="ECO:0007669"/>
    <property type="project" value="UniProtKB-UniRule"/>
</dbReference>
<dbReference type="Pfam" id="PF01564">
    <property type="entry name" value="Spermine_synth"/>
    <property type="match status" value="1"/>
</dbReference>
<dbReference type="Gene3D" id="2.160.10.10">
    <property type="entry name" value="Hexapeptide repeat proteins"/>
    <property type="match status" value="2"/>
</dbReference>
<dbReference type="GO" id="GO:0031177">
    <property type="term" value="F:phosphopantetheine binding"/>
    <property type="evidence" value="ECO:0007669"/>
    <property type="project" value="TreeGrafter"/>
</dbReference>
<dbReference type="Pfam" id="PF00668">
    <property type="entry name" value="Condensation"/>
    <property type="match status" value="2"/>
</dbReference>
<dbReference type="SUPFAM" id="SSF52777">
    <property type="entry name" value="CoA-dependent acyltransferases"/>
    <property type="match status" value="4"/>
</dbReference>
<keyword evidence="4" id="KW-0436">Ligase</keyword>
<sequence length="3212" mass="366314">MIDRCQYLPHVEPICSDSLLTHTVNDEFWSNTFHDYALDQSLQLPFDRQHITDNDRTSSIYATTFNLDSAISSAILSYASLANTTLENLTFTCYYIFLFKLTNGNKDLCVWRKLNFSHPYNSTFSVTIECTADLFNLATVQALGERFQILCQQLFCSSFDHNNQPIYELSLLLPSERHIMQIMNNCHMIPNETDCIHQMFAQKATMHPSKLAVTLDEQCLTYGQLLTRVQQLAWHLINEKDVHPGDIVCQCVDRSIEMVVGIMGIVMSGAVYAPINPNDPFDRLELLVRQTRAKVVLTNCMSHAHVSRLNLSIANISEILTSHNVLSDAEMTKLSEVAVTPECISHIVFTSGSTGIPKAVQIRHRNFMGYMQAHVMRVDDIVLQLASSSFDVHLDEILGALVRGAHLVLLKIGGHLDFDYVTKTINQHKVTFVAPVPSWINALGKFLSENRFAHDRIRQVRLWYLGGEQLLSSTVRQFLPFVNEQCRILNSYGPAEITEAATFYEVRRDELSTITSQPIGRPMVGYRIYLLDEYRQPVIPGQQGEIVIGGVGVFAGYYGRADLTSQVLIDIDDEQCYITGDLARLDVRSEELVFMGRRDFQVKLRGQRIELGEIEETIVRGSIFVSGCIVVKYTYHEQEHLLAYVEVAGNQMKTEELREGCVSRLPSYMIPSIFICLDRFPLMSNGKVDRKALPAPESMTFCATLLEHIQPTTKMEERVQNIWCKVLHMESISVKLSWFALHGTSLLFMKLYNMYQIEFGIAPDIVDCFRHSTISEHAKLLSKIITSTGAEHYQAWSCLNLDKGEASFAQSRIFLDEQIRFHSSNEKIISIYSLPFLYRLAEGSLSISYLQRALRQVTRKHAVLRTSVRLDPINRNLTQYIQPNNAQDCFVFCTSIIDDGNMLENILTDEMTNQTYFDLQTGQLFRCHIVRQRSTIIQDNDDFLHEGDWIIFNFHHIAFDGESEQIFLDDFQKLYCQTENVQADDLHTALQYIDYSVHERQIDMTLAKIYWHQALLGYNIKKPMALPVDRNISSNGTRSGQGFSIELQFNSHIVEQLVKYAVRFNVTLYQVCLAIYYAFLFHLTGGQKDLIVGIVHANRYRPELQHIIGMFVNTLPMRLRVNPYDTFNELLCRVSSTMFEAQPHSNLPYQYIIEQVPMWQFHKGNLIQTMFTLDEVETIHVRLDAGVMIESCSLSSLKNTSVQIGIPKIAVAMFDMTLSLEHIVATNSLHAELISSSDLFDSITLVNMARRFQLIVEQLFSPISMTMMITEQLLCDLSLILPEEMTDDNQYIQFATMSETKSIARASYAQSRIWVNEQINSDTEAAISNRAYFYKLSEGSLSIERLRRALRLVVLKHSSLRTLFLFDSKVDCLMQRIIPYNDNGEELFTFVHSTFKDDKNLKNIMLNELHNPLNFDLFNGCVFRVHIIVQDSSNDDLLQIGDYLFFNFHPIAFDIPSFDIFYQVLCMAYECGTTSPCSGQHLRYIDYAATEQLMPMKQASTFWHEIMFDYDWDRHLNFPIDHKYKSLEQPTGFAYSTTVKLHDDLATTLSDYASAMKMSLLPLLLACYYLFLFKFTNGETDLCIGVHVSSRDRFELQNIIGTFINIVPLRFQINPIANFKHNLSQITKLFHQSEKYAYFPIQRILDTFSLSTATSIKVAFNFEINDMQSIHIDTAQLAHVSLPEVNDSFHDNQKVISRFDLSLTIKYNQRFNEFSCTFNASCDLFDLATVQALGERFQILCQQLFCSSFDHNNQPIYELSLLLPSERHIMQIMNNCHMIPNETDCIHQMFAQKATMHPSKLAVTLDEQCLTYGQLLTRVQQLAWHLINEKDVHPGDIVCQCVDRSIEMVVGIMGIVMSGAVYAPINPNDPFDRLELLVRQTRAKVVLTNCMSHAHVSRLNLSIANISEILTSHNVLSDAEMTKLSEVAVTPECISHIVFTSGSTGIPKAVQIRHRNFMGYMQAHVMRVDDIVLQLASSSFDVHLDEILGALVRGAHLVLLKIGGHLDFDYVTKTINQHKVTFVAPVPSWINALGKFLSENRFAHDRIRQVRLWYLGGEQLLSSTVRQFLPFVNEQCRILNSYGPAEITEAATFYEVRRDELSTITSQPIGRPMVGYRIYLLDEYRQPVIPGQQGEIVIGGVGVFAGYYGRADLTSQVLIDIDDEQCYITGDLARLDVRSEELVFMGRRDFQCYITGDLARLDVRSEELVFMGRRDFQVKLRGQRIELSEVEAVIIETSPNIVSCVVMKENFEEDNYLAAYVQVKDSNENDKILEKVMFACQCLLPSYMTPSKWFLVSELPLNANGKIDRKALREIAKMMDLPLDNVTSRRLSPLERKLEDIFVRAFHLKSSPDVKSSFGQLGGTSLGAMFAVNLIRQEIFEKMDINLLFVNPSVQNLAAALEPLISSVKSDEDNQEDDVDFCIRPCPSWLIETIGILILAWQWLWPIIFAIRLNSLFFQVIFVPLMHLLQYPMFMKLLGESYWQYQDRLYSWRYYRLWFLRRQWSLNTYWLSHLLGTPFYNAYLRLCGAYIGNGTYIYTYQIDAPWLLKIGDGTYIGNEVILSSLTYHDCTYALHETRIGSYCSIGARCVLHDRVDMHDHVLIEPLTTVTGRILGTHAKELLPCIMSCRQSFFQLVAIFTITSIHALILKLSWLAVHWLPLWLSLSVCWLVWSIIGAGISLVLLRFIVGHIQQNFSYSLNSWKFLSQVWLRHLVLSSFDPCLSTVFDEFNSFTPLILRWLGASIEPNDIKIAHFVPLLLVPPNLLVIGHGVTITSDVCFVPFDVTTNSQCIVSGQIQIGHRSFLGNNCVLRSGVCLPADVLVGCLTRVDLTANSMKEGDILLGIPARVMPFVFPDTERSKTLTKECHTFEQRCLKLRPVTIGPGCILQPMSMVLPGVTLIGYNRLAPCSLALPHDRFAMHTDWFGCPTKRVIAHHGSEPPQLILAERQSSLGTYNVTVGRFTDDILVLFFGQNGWLGWQSGIDLRRPYKPCDIYIKLFFTSFLCKPNAKQVLIIGLGGGVLPMLIRHYFPTVIIHVVEIDETVIELASEFFYLTEQMKNGYMHVIADDGFLYASETAHRYDIIFIDAFVEDAMPSHMNTSQFFSNLHGILNNGGCLVTNANLPTNDVYARLIQTCSSTFESNVLFAHTNIIENARVIISGTRTCLTSISSPAQAIQKAQWLESDVLLEFSLSRLVTFAYRGLLIDNDARIST</sequence>
<evidence type="ECO:0000256" key="1">
    <source>
        <dbReference type="ARBA" id="ARBA00007867"/>
    </source>
</evidence>
<proteinExistence type="inferred from homology"/>
<dbReference type="SUPFAM" id="SSF56801">
    <property type="entry name" value="Acetyl-CoA synthetase-like"/>
    <property type="match status" value="2"/>
</dbReference>
<dbReference type="InterPro" id="IPR001242">
    <property type="entry name" value="Condensation_dom"/>
</dbReference>
<comment type="caution">
    <text evidence="10">The sequence shown here is derived from an EMBL/GenBank/DDBJ whole genome shotgun (WGS) entry which is preliminary data.</text>
</comment>
<keyword evidence="7" id="KW-0472">Membrane</keyword>
<feature type="domain" description="PABS" evidence="9">
    <location>
        <begin position="3003"/>
        <end position="3176"/>
    </location>
</feature>
<dbReference type="GO" id="GO:0006596">
    <property type="term" value="P:polyamine biosynthetic process"/>
    <property type="evidence" value="ECO:0007669"/>
    <property type="project" value="UniProtKB-UniRule"/>
</dbReference>
<accession>A0A820HRB1</accession>
<feature type="active site" description="Proton acceptor" evidence="6">
    <location>
        <position position="3086"/>
    </location>
</feature>